<evidence type="ECO:0000313" key="1">
    <source>
        <dbReference type="EMBL" id="RKP47158.1"/>
    </source>
</evidence>
<dbReference type="AlphaFoldDB" id="A0A494X9G4"/>
<comment type="caution">
    <text evidence="1">The sequence shown here is derived from an EMBL/GenBank/DDBJ whole genome shotgun (WGS) entry which is preliminary data.</text>
</comment>
<dbReference type="EMBL" id="RBZU01000013">
    <property type="protein sequence ID" value="RKP47158.1"/>
    <property type="molecule type" value="Genomic_DNA"/>
</dbReference>
<sequence>MTSSQAAPAAIDGTLSAAQYTGIEAAIFAQLNTQRTHCGLSAFRENTILDAAAVAHAQHNADLDINEATETSTDAGYTGDTYQTRAEAQGMPSSITVTGYNTEYYAVDPTQTTVIGDGIANSLLAGVYNSVLAASLNTDIGLGDVTASSIVYSIGSLANAQAVTGTAPLTFPCQGTTGVNIGGRLDAAMAPGVGGPTWGAPIAITGTSPSDTITLQSGSITDPSNAVTTLNLVDSTTDTNHILSAYQAVAFPSLALSPNTTYSVSLTGTYNGQAFTKAFTFTTVNSSTF</sequence>
<gene>
    <name evidence="1" type="ORF">D7S86_23760</name>
</gene>
<dbReference type="InterPro" id="IPR035940">
    <property type="entry name" value="CAP_sf"/>
</dbReference>
<dbReference type="OrthoDB" id="6654019at2"/>
<proteinExistence type="predicted"/>
<evidence type="ECO:0000313" key="2">
    <source>
        <dbReference type="Proteomes" id="UP000270342"/>
    </source>
</evidence>
<dbReference type="RefSeq" id="WP_121090028.1">
    <property type="nucleotide sequence ID" value="NZ_RBZU01000013.1"/>
</dbReference>
<keyword evidence="2" id="KW-1185">Reference proteome</keyword>
<name>A0A494X9G4_9BURK</name>
<protein>
    <submittedName>
        <fullName evidence="1">CAP domain-containing protein</fullName>
    </submittedName>
</protein>
<dbReference type="Proteomes" id="UP000270342">
    <property type="component" value="Unassembled WGS sequence"/>
</dbReference>
<accession>A0A494X9G4</accession>
<organism evidence="1 2">
    <name type="scientific">Pararobbsia silviterrae</name>
    <dbReference type="NCBI Taxonomy" id="1792498"/>
    <lineage>
        <taxon>Bacteria</taxon>
        <taxon>Pseudomonadati</taxon>
        <taxon>Pseudomonadota</taxon>
        <taxon>Betaproteobacteria</taxon>
        <taxon>Burkholderiales</taxon>
        <taxon>Burkholderiaceae</taxon>
        <taxon>Pararobbsia</taxon>
    </lineage>
</organism>
<reference evidence="1 2" key="1">
    <citation type="submission" date="2018-10" db="EMBL/GenBank/DDBJ databases">
        <title>Robbsia sp. DHC34, isolated from soil.</title>
        <authorList>
            <person name="Gao Z.-H."/>
            <person name="Qiu L.-H."/>
        </authorList>
    </citation>
    <scope>NUCLEOTIDE SEQUENCE [LARGE SCALE GENOMIC DNA]</scope>
    <source>
        <strain evidence="1 2">DHC34</strain>
    </source>
</reference>
<dbReference type="Gene3D" id="3.40.33.10">
    <property type="entry name" value="CAP"/>
    <property type="match status" value="1"/>
</dbReference>